<gene>
    <name evidence="2" type="ORF">ACFQS9_15170</name>
</gene>
<proteinExistence type="predicted"/>
<dbReference type="InterPro" id="IPR013830">
    <property type="entry name" value="SGNH_hydro"/>
</dbReference>
<dbReference type="PANTHER" id="PTHR43784">
    <property type="entry name" value="GDSL-LIKE LIPASE/ACYLHYDROLASE, PUTATIVE (AFU_ORTHOLOGUE AFUA_2G00820)-RELATED"/>
    <property type="match status" value="1"/>
</dbReference>
<dbReference type="Gene3D" id="3.40.50.1110">
    <property type="entry name" value="SGNH hydrolase"/>
    <property type="match status" value="1"/>
</dbReference>
<evidence type="ECO:0000313" key="3">
    <source>
        <dbReference type="Proteomes" id="UP001596484"/>
    </source>
</evidence>
<dbReference type="RefSeq" id="WP_378406034.1">
    <property type="nucleotide sequence ID" value="NZ_JBHTCS010000017.1"/>
</dbReference>
<organism evidence="2 3">
    <name type="scientific">Rhodococcus daqingensis</name>
    <dbReference type="NCBI Taxonomy" id="2479363"/>
    <lineage>
        <taxon>Bacteria</taxon>
        <taxon>Bacillati</taxon>
        <taxon>Actinomycetota</taxon>
        <taxon>Actinomycetes</taxon>
        <taxon>Mycobacteriales</taxon>
        <taxon>Nocardiaceae</taxon>
        <taxon>Rhodococcus</taxon>
    </lineage>
</organism>
<feature type="domain" description="SGNH hydrolase-type esterase" evidence="1">
    <location>
        <begin position="35"/>
        <end position="206"/>
    </location>
</feature>
<keyword evidence="2" id="KW-0378">Hydrolase</keyword>
<dbReference type="SUPFAM" id="SSF52266">
    <property type="entry name" value="SGNH hydrolase"/>
    <property type="match status" value="1"/>
</dbReference>
<dbReference type="EC" id="3.1.-.-" evidence="2"/>
<evidence type="ECO:0000259" key="1">
    <source>
        <dbReference type="Pfam" id="PF13472"/>
    </source>
</evidence>
<dbReference type="InterPro" id="IPR053140">
    <property type="entry name" value="GDSL_Rv0518-like"/>
</dbReference>
<dbReference type="InterPro" id="IPR036514">
    <property type="entry name" value="SGNH_hydro_sf"/>
</dbReference>
<evidence type="ECO:0000313" key="2">
    <source>
        <dbReference type="EMBL" id="MFC7449234.1"/>
    </source>
</evidence>
<dbReference type="EMBL" id="JBHTCS010000017">
    <property type="protein sequence ID" value="MFC7449234.1"/>
    <property type="molecule type" value="Genomic_DNA"/>
</dbReference>
<keyword evidence="3" id="KW-1185">Reference proteome</keyword>
<protein>
    <submittedName>
        <fullName evidence="2">SGNH/GDSL hydrolase family protein</fullName>
        <ecNumber evidence="2">3.1.-.-</ecNumber>
    </submittedName>
</protein>
<dbReference type="GO" id="GO:0016787">
    <property type="term" value="F:hydrolase activity"/>
    <property type="evidence" value="ECO:0007669"/>
    <property type="project" value="UniProtKB-KW"/>
</dbReference>
<dbReference type="CDD" id="cd01832">
    <property type="entry name" value="SGNH_hydrolase_like_1"/>
    <property type="match status" value="1"/>
</dbReference>
<sequence length="230" mass="25449">MNHNDFRTESTDPMCLSAAEARALLTYAPWSRYAVMGDSIAEGIGDPSPGYATTPWADRVAAVLKSTQPDLAYLNTGRMGATSAQVLDEQLQTVLDFDPDLVHITFGANDLWMPEADFDAMADNLETAFAAVHRRGAQISTLALADVFVGRRMRPMRERIAHLNDVTRTLAARYDAVLVDMWEHPLRLRPDLMSADLIHFAMTGHAVLATEVVRALHDRLARLAQQASRC</sequence>
<accession>A0ABW2S0J3</accession>
<comment type="caution">
    <text evidence="2">The sequence shown here is derived from an EMBL/GenBank/DDBJ whole genome shotgun (WGS) entry which is preliminary data.</text>
</comment>
<dbReference type="Pfam" id="PF13472">
    <property type="entry name" value="Lipase_GDSL_2"/>
    <property type="match status" value="1"/>
</dbReference>
<dbReference type="Proteomes" id="UP001596484">
    <property type="component" value="Unassembled WGS sequence"/>
</dbReference>
<name>A0ABW2S0J3_9NOCA</name>
<reference evidence="3" key="1">
    <citation type="journal article" date="2019" name="Int. J. Syst. Evol. Microbiol.">
        <title>The Global Catalogue of Microorganisms (GCM) 10K type strain sequencing project: providing services to taxonomists for standard genome sequencing and annotation.</title>
        <authorList>
            <consortium name="The Broad Institute Genomics Platform"/>
            <consortium name="The Broad Institute Genome Sequencing Center for Infectious Disease"/>
            <person name="Wu L."/>
            <person name="Ma J."/>
        </authorList>
    </citation>
    <scope>NUCLEOTIDE SEQUENCE [LARGE SCALE GENOMIC DNA]</scope>
    <source>
        <strain evidence="3">ICMP 19430</strain>
    </source>
</reference>
<dbReference type="PANTHER" id="PTHR43784:SF2">
    <property type="entry name" value="GDSL-LIKE LIPASE_ACYLHYDROLASE, PUTATIVE (AFU_ORTHOLOGUE AFUA_2G00820)-RELATED"/>
    <property type="match status" value="1"/>
</dbReference>